<dbReference type="RefSeq" id="WP_198746456.1">
    <property type="nucleotide sequence ID" value="NZ_JAEHTE010000002.1"/>
</dbReference>
<organism evidence="1 2">
    <name type="scientific">Pseudomonas putida</name>
    <name type="common">Arthrobacter siderocapsulatus</name>
    <dbReference type="NCBI Taxonomy" id="303"/>
    <lineage>
        <taxon>Bacteria</taxon>
        <taxon>Pseudomonadati</taxon>
        <taxon>Pseudomonadota</taxon>
        <taxon>Gammaproteobacteria</taxon>
        <taxon>Pseudomonadales</taxon>
        <taxon>Pseudomonadaceae</taxon>
        <taxon>Pseudomonas</taxon>
    </lineage>
</organism>
<name>A0A8I1JGH8_PSEPU</name>
<reference evidence="1" key="1">
    <citation type="submission" date="2020-12" db="EMBL/GenBank/DDBJ databases">
        <title>Enhanced detection system for hospital associated transmission using whole genome sequencing surveillance.</title>
        <authorList>
            <person name="Harrison L.H."/>
            <person name="Van Tyne D."/>
            <person name="Marsh J.W."/>
            <person name="Griffith M.P."/>
            <person name="Snyder D.J."/>
            <person name="Cooper V.S."/>
            <person name="Mustapha M."/>
        </authorList>
    </citation>
    <scope>NUCLEOTIDE SEQUENCE</scope>
    <source>
        <strain evidence="1">PSB00042</strain>
    </source>
</reference>
<dbReference type="Proteomes" id="UP000637061">
    <property type="component" value="Unassembled WGS sequence"/>
</dbReference>
<protein>
    <submittedName>
        <fullName evidence="1">Uncharacterized protein</fullName>
    </submittedName>
</protein>
<gene>
    <name evidence="1" type="ORF">JEU22_02815</name>
</gene>
<dbReference type="AlphaFoldDB" id="A0A8I1JGH8"/>
<evidence type="ECO:0000313" key="2">
    <source>
        <dbReference type="Proteomes" id="UP000637061"/>
    </source>
</evidence>
<evidence type="ECO:0000313" key="1">
    <source>
        <dbReference type="EMBL" id="MBI6882832.1"/>
    </source>
</evidence>
<accession>A0A8I1JGH8</accession>
<comment type="caution">
    <text evidence="1">The sequence shown here is derived from an EMBL/GenBank/DDBJ whole genome shotgun (WGS) entry which is preliminary data.</text>
</comment>
<sequence>MSFFKNTSDAEARKILGSRLDRYIEESSVDYKADGTLLNSTQFGNLRSQLFTDIGHARFSAYNPNLAAIYLFLKDGEAQCHNNWTKPEVMNCSLGSEYLDVIGFYGLTTMNPSLAVPEGGLKQALANVIARPFSLFFESAEGQLLNPPYASEVTIREDINRNQSEFSRYATYLYLLAMCSGFEPSIDSRALYLPSLEPLYALLGIDDGKFTLESISTSNLTLRNLLSEPSELSPSCHRQLALALCLLPGHSLMIDRFDPEAVKSVMCERAFLALGGLHADNEAATRAEAEAIANLVFCPFPELWKPYGIDQDRFLGKDIAELQDYSEEETLQSVGLFFEQYTKMETAKILTVLHENLEFVGSEIGSSALGRPATIGDMLKGDLSKAECERVLNDLLSSSKLDFSRPLFTRIGLNTIDEKLLGQCFAKTLANETYGVFRMMGQQISHDYLVSRTCSVSPRVVEEAFRYLVENENFQAVSSLMKYRQLPSEHLLNVPRSIRGEAIQNDLGI</sequence>
<dbReference type="EMBL" id="JAEHTE010000002">
    <property type="protein sequence ID" value="MBI6882832.1"/>
    <property type="molecule type" value="Genomic_DNA"/>
</dbReference>
<proteinExistence type="predicted"/>